<sequence length="91" mass="10220">MVLNIHMKIAGYEVSVSVDGAEVEHCKIEVDEEKKTATCWVASEEGKRFALKGRKTHTWFDCTYSVRLDGHDVGGKYLFIGNSKLLSKITL</sequence>
<protein>
    <submittedName>
        <fullName evidence="1">Uncharacterized protein</fullName>
    </submittedName>
</protein>
<organism evidence="1 2">
    <name type="scientific">Crepidotus variabilis</name>
    <dbReference type="NCBI Taxonomy" id="179855"/>
    <lineage>
        <taxon>Eukaryota</taxon>
        <taxon>Fungi</taxon>
        <taxon>Dikarya</taxon>
        <taxon>Basidiomycota</taxon>
        <taxon>Agaricomycotina</taxon>
        <taxon>Agaricomycetes</taxon>
        <taxon>Agaricomycetidae</taxon>
        <taxon>Agaricales</taxon>
        <taxon>Agaricineae</taxon>
        <taxon>Crepidotaceae</taxon>
        <taxon>Crepidotus</taxon>
    </lineage>
</organism>
<keyword evidence="2" id="KW-1185">Reference proteome</keyword>
<gene>
    <name evidence="1" type="ORF">CPB83DRAFT_419356</name>
</gene>
<evidence type="ECO:0000313" key="1">
    <source>
        <dbReference type="EMBL" id="KAF9534002.1"/>
    </source>
</evidence>
<dbReference type="Proteomes" id="UP000807306">
    <property type="component" value="Unassembled WGS sequence"/>
</dbReference>
<accession>A0A9P6JU99</accession>
<evidence type="ECO:0000313" key="2">
    <source>
        <dbReference type="Proteomes" id="UP000807306"/>
    </source>
</evidence>
<name>A0A9P6JU99_9AGAR</name>
<dbReference type="EMBL" id="MU157827">
    <property type="protein sequence ID" value="KAF9534002.1"/>
    <property type="molecule type" value="Genomic_DNA"/>
</dbReference>
<dbReference type="AlphaFoldDB" id="A0A9P6JU99"/>
<comment type="caution">
    <text evidence="1">The sequence shown here is derived from an EMBL/GenBank/DDBJ whole genome shotgun (WGS) entry which is preliminary data.</text>
</comment>
<dbReference type="OrthoDB" id="3364132at2759"/>
<reference evidence="1" key="1">
    <citation type="submission" date="2020-11" db="EMBL/GenBank/DDBJ databases">
        <authorList>
            <consortium name="DOE Joint Genome Institute"/>
            <person name="Ahrendt S."/>
            <person name="Riley R."/>
            <person name="Andreopoulos W."/>
            <person name="Labutti K."/>
            <person name="Pangilinan J."/>
            <person name="Ruiz-Duenas F.J."/>
            <person name="Barrasa J.M."/>
            <person name="Sanchez-Garcia M."/>
            <person name="Camarero S."/>
            <person name="Miyauchi S."/>
            <person name="Serrano A."/>
            <person name="Linde D."/>
            <person name="Babiker R."/>
            <person name="Drula E."/>
            <person name="Ayuso-Fernandez I."/>
            <person name="Pacheco R."/>
            <person name="Padilla G."/>
            <person name="Ferreira P."/>
            <person name="Barriuso J."/>
            <person name="Kellner H."/>
            <person name="Castanera R."/>
            <person name="Alfaro M."/>
            <person name="Ramirez L."/>
            <person name="Pisabarro A.G."/>
            <person name="Kuo A."/>
            <person name="Tritt A."/>
            <person name="Lipzen A."/>
            <person name="He G."/>
            <person name="Yan M."/>
            <person name="Ng V."/>
            <person name="Cullen D."/>
            <person name="Martin F."/>
            <person name="Rosso M.-N."/>
            <person name="Henrissat B."/>
            <person name="Hibbett D."/>
            <person name="Martinez A.T."/>
            <person name="Grigoriev I.V."/>
        </authorList>
    </citation>
    <scope>NUCLEOTIDE SEQUENCE</scope>
    <source>
        <strain evidence="1">CBS 506.95</strain>
    </source>
</reference>
<proteinExistence type="predicted"/>